<gene>
    <name evidence="1" type="ORF">CEV34_1612</name>
</gene>
<comment type="caution">
    <text evidence="1">The sequence shown here is derived from an EMBL/GenBank/DDBJ whole genome shotgun (WGS) entry which is preliminary data.</text>
</comment>
<reference evidence="1 2" key="1">
    <citation type="submission" date="2017-07" db="EMBL/GenBank/DDBJ databases">
        <title>Phylogenetic study on the rhizospheric bacterium Ochrobactrum sp. A44.</title>
        <authorList>
            <person name="Krzyzanowska D.M."/>
            <person name="Ossowicki A."/>
            <person name="Rajewska M."/>
            <person name="Maciag T."/>
            <person name="Kaczynski Z."/>
            <person name="Czerwicka M."/>
            <person name="Jafra S."/>
        </authorList>
    </citation>
    <scope>NUCLEOTIDE SEQUENCE [LARGE SCALE GENOMIC DNA]</scope>
    <source>
        <strain evidence="1 2">CCUG 30717</strain>
    </source>
</reference>
<protein>
    <submittedName>
        <fullName evidence="1">Uncharacterized protein</fullName>
    </submittedName>
</protein>
<dbReference type="AlphaFoldDB" id="A0A256GKK5"/>
<dbReference type="Proteomes" id="UP000216188">
    <property type="component" value="Unassembled WGS sequence"/>
</dbReference>
<evidence type="ECO:0000313" key="1">
    <source>
        <dbReference type="EMBL" id="OYR27693.1"/>
    </source>
</evidence>
<sequence length="40" mass="4865">MYRAFPMTQSKQEMLQMGEELLFDTLIELLFRSFIIISHR</sequence>
<name>A0A256GKK5_9HYPH</name>
<evidence type="ECO:0000313" key="2">
    <source>
        <dbReference type="Proteomes" id="UP000216188"/>
    </source>
</evidence>
<organism evidence="1 2">
    <name type="scientific">Brucella pseudogrignonensis</name>
    <dbReference type="NCBI Taxonomy" id="419475"/>
    <lineage>
        <taxon>Bacteria</taxon>
        <taxon>Pseudomonadati</taxon>
        <taxon>Pseudomonadota</taxon>
        <taxon>Alphaproteobacteria</taxon>
        <taxon>Hyphomicrobiales</taxon>
        <taxon>Brucellaceae</taxon>
        <taxon>Brucella/Ochrobactrum group</taxon>
        <taxon>Brucella</taxon>
    </lineage>
</organism>
<keyword evidence="2" id="KW-1185">Reference proteome</keyword>
<accession>A0A256GKK5</accession>
<dbReference type="EMBL" id="NNRM01000017">
    <property type="protein sequence ID" value="OYR27693.1"/>
    <property type="molecule type" value="Genomic_DNA"/>
</dbReference>
<proteinExistence type="predicted"/>